<feature type="domain" description="SAM" evidence="2">
    <location>
        <begin position="15"/>
        <end position="73"/>
    </location>
</feature>
<dbReference type="Pfam" id="PF07647">
    <property type="entry name" value="SAM_2"/>
    <property type="match status" value="1"/>
</dbReference>
<keyword evidence="4" id="KW-1185">Reference proteome</keyword>
<dbReference type="AlphaFoldDB" id="A0AAD8FVY1"/>
<evidence type="ECO:0000313" key="3">
    <source>
        <dbReference type="EMBL" id="KAK1159330.1"/>
    </source>
</evidence>
<feature type="region of interest" description="Disordered" evidence="1">
    <location>
        <begin position="75"/>
        <end position="271"/>
    </location>
</feature>
<accession>A0AAD8FVY1</accession>
<evidence type="ECO:0000313" key="4">
    <source>
        <dbReference type="Proteomes" id="UP001230051"/>
    </source>
</evidence>
<feature type="compositionally biased region" description="Polar residues" evidence="1">
    <location>
        <begin position="168"/>
        <end position="184"/>
    </location>
</feature>
<dbReference type="Gene3D" id="1.10.150.50">
    <property type="entry name" value="Transcription Factor, Ets-1"/>
    <property type="match status" value="1"/>
</dbReference>
<protein>
    <submittedName>
        <fullName evidence="3">Lymphocyte cytosolic protein 2-like</fullName>
    </submittedName>
</protein>
<dbReference type="FunFam" id="1.10.150.50:FF:000051">
    <property type="entry name" value="Lymphocyte cytosolic protein 2"/>
    <property type="match status" value="1"/>
</dbReference>
<evidence type="ECO:0000256" key="1">
    <source>
        <dbReference type="SAM" id="MobiDB-lite"/>
    </source>
</evidence>
<comment type="caution">
    <text evidence="3">The sequence shown here is derived from an EMBL/GenBank/DDBJ whole genome shotgun (WGS) entry which is preliminary data.</text>
</comment>
<sequence length="286" mass="31948">MSFGNVPSRSEVMHWNASKLSDYLKSLSIKDCDKVVKKHNINGSRFLEMSDSDMQKFPKLHAPLISRLSHEINRKEEKRGFFNKKPTVHKIQEPEFSQDHASGWDSEEFDEDDYESPDAEDDVASGGDYESPNDDVPEQGESDNDYEPPPSDPPEDHQSKILPAKAICNNSDYIDNRNRASSVRTLPGQPPVPPQRPGATLPLPSSRGSMSSPQPPKCEERGYKPPKPGLPGAPSVDRTRKPTTMERSLPGLPERGSPKQGRKPPFGDKVRSTHFNAADLLTYLIY</sequence>
<gene>
    <name evidence="3" type="primary">LCP2</name>
    <name evidence="3" type="ORF">AOXY_G21988</name>
</gene>
<name>A0AAD8FVY1_ACIOX</name>
<dbReference type="Proteomes" id="UP001230051">
    <property type="component" value="Unassembled WGS sequence"/>
</dbReference>
<feature type="compositionally biased region" description="Acidic residues" evidence="1">
    <location>
        <begin position="105"/>
        <end position="123"/>
    </location>
</feature>
<proteinExistence type="predicted"/>
<feature type="compositionally biased region" description="Acidic residues" evidence="1">
    <location>
        <begin position="131"/>
        <end position="146"/>
    </location>
</feature>
<dbReference type="InterPro" id="IPR001660">
    <property type="entry name" value="SAM"/>
</dbReference>
<evidence type="ECO:0000259" key="2">
    <source>
        <dbReference type="Pfam" id="PF07647"/>
    </source>
</evidence>
<reference evidence="3" key="1">
    <citation type="submission" date="2022-02" db="EMBL/GenBank/DDBJ databases">
        <title>Atlantic sturgeon de novo genome assembly.</title>
        <authorList>
            <person name="Stock M."/>
            <person name="Klopp C."/>
            <person name="Guiguen Y."/>
            <person name="Cabau C."/>
            <person name="Parinello H."/>
            <person name="Santidrian Yebra-Pimentel E."/>
            <person name="Kuhl H."/>
            <person name="Dirks R.P."/>
            <person name="Guessner J."/>
            <person name="Wuertz S."/>
            <person name="Du K."/>
            <person name="Schartl M."/>
        </authorList>
    </citation>
    <scope>NUCLEOTIDE SEQUENCE</scope>
    <source>
        <strain evidence="3">STURGEONOMICS-FGT-2020</strain>
        <tissue evidence="3">Whole blood</tissue>
    </source>
</reference>
<organism evidence="3 4">
    <name type="scientific">Acipenser oxyrinchus oxyrinchus</name>
    <dbReference type="NCBI Taxonomy" id="40147"/>
    <lineage>
        <taxon>Eukaryota</taxon>
        <taxon>Metazoa</taxon>
        <taxon>Chordata</taxon>
        <taxon>Craniata</taxon>
        <taxon>Vertebrata</taxon>
        <taxon>Euteleostomi</taxon>
        <taxon>Actinopterygii</taxon>
        <taxon>Chondrostei</taxon>
        <taxon>Acipenseriformes</taxon>
        <taxon>Acipenseridae</taxon>
        <taxon>Acipenser</taxon>
    </lineage>
</organism>
<dbReference type="InterPro" id="IPR013761">
    <property type="entry name" value="SAM/pointed_sf"/>
</dbReference>
<dbReference type="SUPFAM" id="SSF47769">
    <property type="entry name" value="SAM/Pointed domain"/>
    <property type="match status" value="1"/>
</dbReference>
<dbReference type="EMBL" id="JAGXEW010000022">
    <property type="protein sequence ID" value="KAK1159330.1"/>
    <property type="molecule type" value="Genomic_DNA"/>
</dbReference>